<comment type="similarity">
    <text evidence="1">Belongs to the protein-tyrosine phosphatase family. Non-receptor class dual specificity subfamily.</text>
</comment>
<reference evidence="9" key="1">
    <citation type="submission" date="2019-07" db="EMBL/GenBank/DDBJ databases">
        <title>Annotation for the trematode Paragonimus miyazaki's.</title>
        <authorList>
            <person name="Choi Y.-J."/>
        </authorList>
    </citation>
    <scope>NUCLEOTIDE SEQUENCE</scope>
    <source>
        <strain evidence="9">Japan</strain>
    </source>
</reference>
<dbReference type="InterPro" id="IPR036873">
    <property type="entry name" value="Rhodanese-like_dom_sf"/>
</dbReference>
<dbReference type="AlphaFoldDB" id="A0A8S9YDP1"/>
<dbReference type="InterPro" id="IPR029021">
    <property type="entry name" value="Prot-tyrosine_phosphatase-like"/>
</dbReference>
<dbReference type="PANTHER" id="PTHR10159">
    <property type="entry name" value="DUAL SPECIFICITY PROTEIN PHOSPHATASE"/>
    <property type="match status" value="1"/>
</dbReference>
<dbReference type="PROSITE" id="PS50206">
    <property type="entry name" value="RHODANESE_3"/>
    <property type="match status" value="1"/>
</dbReference>
<evidence type="ECO:0000256" key="3">
    <source>
        <dbReference type="ARBA" id="ARBA00022801"/>
    </source>
</evidence>
<organism evidence="9 10">
    <name type="scientific">Paragonimus skrjabini miyazakii</name>
    <dbReference type="NCBI Taxonomy" id="59628"/>
    <lineage>
        <taxon>Eukaryota</taxon>
        <taxon>Metazoa</taxon>
        <taxon>Spiralia</taxon>
        <taxon>Lophotrochozoa</taxon>
        <taxon>Platyhelminthes</taxon>
        <taxon>Trematoda</taxon>
        <taxon>Digenea</taxon>
        <taxon>Plagiorchiida</taxon>
        <taxon>Troglotremata</taxon>
        <taxon>Troglotrematidae</taxon>
        <taxon>Paragonimus</taxon>
    </lineage>
</organism>
<feature type="compositionally biased region" description="Polar residues" evidence="5">
    <location>
        <begin position="441"/>
        <end position="455"/>
    </location>
</feature>
<dbReference type="GO" id="GO:0017017">
    <property type="term" value="F:MAP kinase tyrosine/serine/threonine phosphatase activity"/>
    <property type="evidence" value="ECO:0007669"/>
    <property type="project" value="TreeGrafter"/>
</dbReference>
<dbReference type="PROSITE" id="PS50056">
    <property type="entry name" value="TYR_PHOSPHATASE_2"/>
    <property type="match status" value="1"/>
</dbReference>
<evidence type="ECO:0000259" key="7">
    <source>
        <dbReference type="PROSITE" id="PS50056"/>
    </source>
</evidence>
<dbReference type="PRINTS" id="PR01908">
    <property type="entry name" value="ADSPHPHTASE"/>
</dbReference>
<dbReference type="PROSITE" id="PS50054">
    <property type="entry name" value="TYR_PHOSPHATASE_DUAL"/>
    <property type="match status" value="1"/>
</dbReference>
<dbReference type="GO" id="GO:0043409">
    <property type="term" value="P:negative regulation of MAPK cascade"/>
    <property type="evidence" value="ECO:0007669"/>
    <property type="project" value="TreeGrafter"/>
</dbReference>
<dbReference type="EMBL" id="JTDE01021221">
    <property type="protein sequence ID" value="KAF7233228.1"/>
    <property type="molecule type" value="Genomic_DNA"/>
</dbReference>
<keyword evidence="10" id="KW-1185">Reference proteome</keyword>
<feature type="domain" description="Tyrosine-protein phosphatase" evidence="6">
    <location>
        <begin position="275"/>
        <end position="419"/>
    </location>
</feature>
<dbReference type="PANTHER" id="PTHR10159:SF519">
    <property type="entry name" value="DUAL SPECIFICITY PROTEIN PHOSPHATASE MPK3"/>
    <property type="match status" value="1"/>
</dbReference>
<dbReference type="SMART" id="SM00195">
    <property type="entry name" value="DSPc"/>
    <property type="match status" value="1"/>
</dbReference>
<dbReference type="Gene3D" id="3.40.250.10">
    <property type="entry name" value="Rhodanese-like domain"/>
    <property type="match status" value="1"/>
</dbReference>
<keyword evidence="4" id="KW-0904">Protein phosphatase</keyword>
<dbReference type="SUPFAM" id="SSF52799">
    <property type="entry name" value="(Phosphotyrosine protein) phosphatases II"/>
    <property type="match status" value="1"/>
</dbReference>
<comment type="caution">
    <text evidence="9">The sequence shown here is derived from an EMBL/GenBank/DDBJ whole genome shotgun (WGS) entry which is preliminary data.</text>
</comment>
<feature type="domain" description="Tyrosine specific protein phosphatases" evidence="7">
    <location>
        <begin position="339"/>
        <end position="398"/>
    </location>
</feature>
<dbReference type="InterPro" id="IPR001763">
    <property type="entry name" value="Rhodanese-like_dom"/>
</dbReference>
<dbReference type="InterPro" id="IPR000387">
    <property type="entry name" value="Tyr_Pase_dom"/>
</dbReference>
<feature type="compositionally biased region" description="Low complexity" evidence="5">
    <location>
        <begin position="421"/>
        <end position="433"/>
    </location>
</feature>
<accession>A0A8S9YDP1</accession>
<dbReference type="GO" id="GO:0005737">
    <property type="term" value="C:cytoplasm"/>
    <property type="evidence" value="ECO:0007669"/>
    <property type="project" value="TreeGrafter"/>
</dbReference>
<evidence type="ECO:0000256" key="1">
    <source>
        <dbReference type="ARBA" id="ARBA00008601"/>
    </source>
</evidence>
<dbReference type="SUPFAM" id="SSF52821">
    <property type="entry name" value="Rhodanese/Cell cycle control phosphatase"/>
    <property type="match status" value="1"/>
</dbReference>
<feature type="region of interest" description="Disordered" evidence="5">
    <location>
        <begin position="417"/>
        <end position="463"/>
    </location>
</feature>
<evidence type="ECO:0000256" key="2">
    <source>
        <dbReference type="ARBA" id="ARBA00013064"/>
    </source>
</evidence>
<feature type="domain" description="Rhodanese" evidence="8">
    <location>
        <begin position="43"/>
        <end position="167"/>
    </location>
</feature>
<proteinExistence type="inferred from homology"/>
<dbReference type="Pfam" id="PF00581">
    <property type="entry name" value="Rhodanese"/>
    <property type="match status" value="1"/>
</dbReference>
<gene>
    <name evidence="9" type="ORF">EG68_09517</name>
</gene>
<dbReference type="OrthoDB" id="165342at2759"/>
<evidence type="ECO:0000256" key="5">
    <source>
        <dbReference type="SAM" id="MobiDB-lite"/>
    </source>
</evidence>
<evidence type="ECO:0000259" key="8">
    <source>
        <dbReference type="PROSITE" id="PS50206"/>
    </source>
</evidence>
<dbReference type="Pfam" id="PF00782">
    <property type="entry name" value="DSPc"/>
    <property type="match status" value="1"/>
</dbReference>
<evidence type="ECO:0000259" key="6">
    <source>
        <dbReference type="PROSITE" id="PS50054"/>
    </source>
</evidence>
<name>A0A8S9YDP1_9TREM</name>
<dbReference type="EC" id="3.1.3.48" evidence="2"/>
<evidence type="ECO:0000256" key="4">
    <source>
        <dbReference type="ARBA" id="ARBA00022912"/>
    </source>
</evidence>
<dbReference type="GO" id="GO:0008330">
    <property type="term" value="F:protein tyrosine/threonine phosphatase activity"/>
    <property type="evidence" value="ECO:0007669"/>
    <property type="project" value="TreeGrafter"/>
</dbReference>
<keyword evidence="3" id="KW-0378">Hydrolase</keyword>
<dbReference type="Proteomes" id="UP000822476">
    <property type="component" value="Unassembled WGS sequence"/>
</dbReference>
<protein>
    <recommendedName>
        <fullName evidence="2">protein-tyrosine-phosphatase</fullName>
        <ecNumber evidence="2">3.1.3.48</ecNumber>
    </recommendedName>
</protein>
<dbReference type="GO" id="GO:0033550">
    <property type="term" value="F:MAP kinase tyrosine phosphatase activity"/>
    <property type="evidence" value="ECO:0007669"/>
    <property type="project" value="TreeGrafter"/>
</dbReference>
<sequence>MSCVGTRAKQRTCVKHIGKPNGCLRVKAEDVLRRLRQAKSTSVDSQLIIVDVRDIQGFQAGHVLTAMSMNCHTKTMAKRAIVEWDIMFGDQNGCPAPNVNNDSFCTQVSRVSGPSVIIYDQEGSCPFCKEDSSVEFFINTLLIRGNDIYFMDGGFEAFRRLRSTDFIACGSVSDNFSTTVGLSRFESVTSSIALSSHSRIHSLTTSRTTVHSDPAEQTFPIRSFVQPLQSACPDAHEPNHLFLSHRIHVDRSAVNSVGKFPKLTMDDADDILGACVSEILPYLFIGNARDAQDRTLLRRLGITHIVNVSDSVPMPFKGSTEFKYLHLPATDTNQQNLRPAFDSAVAFISEARKSKGIVLVHCQAGVSRSVAVVMAYLMFIWRHFNVVRALDFIHSRRPVAEPNLHFMGQLQRFYDDLHQKPSPSSTDSASSNPTPSPSVFVRQTSTDSASDTAEFSPSDFAFR</sequence>
<evidence type="ECO:0000313" key="9">
    <source>
        <dbReference type="EMBL" id="KAF7233228.1"/>
    </source>
</evidence>
<dbReference type="InterPro" id="IPR020422">
    <property type="entry name" value="TYR_PHOSPHATASE_DUAL_dom"/>
</dbReference>
<dbReference type="Gene3D" id="3.90.190.10">
    <property type="entry name" value="Protein tyrosine phosphatase superfamily"/>
    <property type="match status" value="1"/>
</dbReference>
<dbReference type="CDD" id="cd14498">
    <property type="entry name" value="DSP"/>
    <property type="match status" value="1"/>
</dbReference>
<evidence type="ECO:0000313" key="10">
    <source>
        <dbReference type="Proteomes" id="UP000822476"/>
    </source>
</evidence>
<dbReference type="InterPro" id="IPR000340">
    <property type="entry name" value="Dual-sp_phosphatase_cat-dom"/>
</dbReference>